<dbReference type="PANTHER" id="PTHR34874:SF3">
    <property type="entry name" value="SULFURTRANSFERASE TUSD"/>
    <property type="match status" value="1"/>
</dbReference>
<dbReference type="GO" id="GO:1990228">
    <property type="term" value="C:sulfurtransferase complex"/>
    <property type="evidence" value="ECO:0007669"/>
    <property type="project" value="TreeGrafter"/>
</dbReference>
<dbReference type="eggNOG" id="COG1553">
    <property type="taxonomic scope" value="Bacteria"/>
</dbReference>
<dbReference type="Gene3D" id="3.40.1260.10">
    <property type="entry name" value="DsrEFH-like"/>
    <property type="match status" value="1"/>
</dbReference>
<evidence type="ECO:0000313" key="2">
    <source>
        <dbReference type="Proteomes" id="UP000053718"/>
    </source>
</evidence>
<dbReference type="PANTHER" id="PTHR34874">
    <property type="entry name" value="PROTEIN YCHN"/>
    <property type="match status" value="1"/>
</dbReference>
<dbReference type="EMBL" id="JPIN01000001">
    <property type="protein sequence ID" value="KFZ29764.1"/>
    <property type="molecule type" value="Genomic_DNA"/>
</dbReference>
<dbReference type="InterPro" id="IPR003787">
    <property type="entry name" value="Sulphur_relay_DsrE/F-like"/>
</dbReference>
<name>A0A094IVC6_9GAMM</name>
<reference evidence="1 2" key="1">
    <citation type="submission" date="2014-06" db="EMBL/GenBank/DDBJ databases">
        <title>Draft genome sequence of Idiomarina sp. MCCC 1A10513.</title>
        <authorList>
            <person name="Du J."/>
            <person name="Lai Q."/>
            <person name="Shao Z."/>
        </authorList>
    </citation>
    <scope>NUCLEOTIDE SEQUENCE [LARGE SCALE GENOMIC DNA]</scope>
    <source>
        <strain evidence="1 2">MCCC 1A10513</strain>
    </source>
</reference>
<dbReference type="GO" id="GO:0097163">
    <property type="term" value="F:sulfur carrier activity"/>
    <property type="evidence" value="ECO:0007669"/>
    <property type="project" value="TreeGrafter"/>
</dbReference>
<dbReference type="SUPFAM" id="SSF75169">
    <property type="entry name" value="DsrEFH-like"/>
    <property type="match status" value="1"/>
</dbReference>
<gene>
    <name evidence="1" type="ORF">IDAT_01315</name>
</gene>
<evidence type="ECO:0000313" key="1">
    <source>
        <dbReference type="EMBL" id="KFZ29764.1"/>
    </source>
</evidence>
<comment type="caution">
    <text evidence="1">The sequence shown here is derived from an EMBL/GenBank/DDBJ whole genome shotgun (WGS) entry which is preliminary data.</text>
</comment>
<sequence length="112" mass="12415">MLSVHVAPDHPRSLLALNFAQAALISGQRIRQIFFYQEGILHAQLDTESQLHPSAEAWLRFAQQHSLPLVVCSTVVEQDFDLTAAQLHPGYSLGGLTEFSSAVAQCERLVQF</sequence>
<dbReference type="Pfam" id="PF02635">
    <property type="entry name" value="DsrE"/>
    <property type="match status" value="1"/>
</dbReference>
<keyword evidence="2" id="KW-1185">Reference proteome</keyword>
<proteinExistence type="predicted"/>
<dbReference type="GO" id="GO:0002143">
    <property type="term" value="P:tRNA wobble position uridine thiolation"/>
    <property type="evidence" value="ECO:0007669"/>
    <property type="project" value="TreeGrafter"/>
</dbReference>
<organism evidence="1 2">
    <name type="scientific">Pseudidiomarina atlantica</name>
    <dbReference type="NCBI Taxonomy" id="1517416"/>
    <lineage>
        <taxon>Bacteria</taxon>
        <taxon>Pseudomonadati</taxon>
        <taxon>Pseudomonadota</taxon>
        <taxon>Gammaproteobacteria</taxon>
        <taxon>Alteromonadales</taxon>
        <taxon>Idiomarinaceae</taxon>
        <taxon>Pseudidiomarina</taxon>
    </lineage>
</organism>
<accession>A0A094IVC6</accession>
<protein>
    <submittedName>
        <fullName evidence="1">Uncharacterized protein</fullName>
    </submittedName>
</protein>
<dbReference type="InterPro" id="IPR027396">
    <property type="entry name" value="DsrEFH-like"/>
</dbReference>
<dbReference type="STRING" id="1517416.IDAT_01315"/>
<dbReference type="AlphaFoldDB" id="A0A094IVC6"/>
<dbReference type="Proteomes" id="UP000053718">
    <property type="component" value="Unassembled WGS sequence"/>
</dbReference>